<accession>A0A183CPW6</accession>
<dbReference type="WBParaSite" id="GPLIN_001492400">
    <property type="protein sequence ID" value="GPLIN_001492400"/>
    <property type="gene ID" value="GPLIN_001492400"/>
</dbReference>
<organism evidence="1 2">
    <name type="scientific">Globodera pallida</name>
    <name type="common">Potato cyst nematode worm</name>
    <name type="synonym">Heterodera pallida</name>
    <dbReference type="NCBI Taxonomy" id="36090"/>
    <lineage>
        <taxon>Eukaryota</taxon>
        <taxon>Metazoa</taxon>
        <taxon>Ecdysozoa</taxon>
        <taxon>Nematoda</taxon>
        <taxon>Chromadorea</taxon>
        <taxon>Rhabditida</taxon>
        <taxon>Tylenchina</taxon>
        <taxon>Tylenchomorpha</taxon>
        <taxon>Tylenchoidea</taxon>
        <taxon>Heteroderidae</taxon>
        <taxon>Heteroderinae</taxon>
        <taxon>Globodera</taxon>
    </lineage>
</organism>
<reference evidence="2" key="3">
    <citation type="submission" date="2016-06" db="UniProtKB">
        <authorList>
            <consortium name="WormBaseParasite"/>
        </authorList>
    </citation>
    <scope>IDENTIFICATION</scope>
</reference>
<evidence type="ECO:0000313" key="2">
    <source>
        <dbReference type="WBParaSite" id="GPLIN_001492400"/>
    </source>
</evidence>
<keyword evidence="1" id="KW-1185">Reference proteome</keyword>
<evidence type="ECO:0000313" key="1">
    <source>
        <dbReference type="Proteomes" id="UP000050741"/>
    </source>
</evidence>
<reference evidence="1" key="1">
    <citation type="submission" date="2013-12" db="EMBL/GenBank/DDBJ databases">
        <authorList>
            <person name="Aslett M."/>
        </authorList>
    </citation>
    <scope>NUCLEOTIDE SEQUENCE [LARGE SCALE GENOMIC DNA]</scope>
    <source>
        <strain evidence="1">Lindley</strain>
    </source>
</reference>
<reference evidence="1" key="2">
    <citation type="submission" date="2014-05" db="EMBL/GenBank/DDBJ databases">
        <title>The genome and life-stage specific transcriptomes of Globodera pallida elucidate key aspects of plant parasitism by a cyst nematode.</title>
        <authorList>
            <person name="Cotton J.A."/>
            <person name="Lilley C.J."/>
            <person name="Jones L.M."/>
            <person name="Kikuchi T."/>
            <person name="Reid A.J."/>
            <person name="Thorpe P."/>
            <person name="Tsai I.J."/>
            <person name="Beasley H."/>
            <person name="Blok V."/>
            <person name="Cock P.J.A."/>
            <person name="Van den Akker S.E."/>
            <person name="Holroyd N."/>
            <person name="Hunt M."/>
            <person name="Mantelin S."/>
            <person name="Naghra H."/>
            <person name="Pain A."/>
            <person name="Palomares-Rius J.E."/>
            <person name="Zarowiecki M."/>
            <person name="Berriman M."/>
            <person name="Jones J.T."/>
            <person name="Urwin P.E."/>
        </authorList>
    </citation>
    <scope>NUCLEOTIDE SEQUENCE [LARGE SCALE GENOMIC DNA]</scope>
    <source>
        <strain evidence="1">Lindley</strain>
    </source>
</reference>
<dbReference type="AlphaFoldDB" id="A0A183CPW6"/>
<protein>
    <submittedName>
        <fullName evidence="2">Phosphoenolpyruvate carboxykinase</fullName>
    </submittedName>
</protein>
<name>A0A183CPW6_GLOPA</name>
<dbReference type="Proteomes" id="UP000050741">
    <property type="component" value="Unassembled WGS sequence"/>
</dbReference>
<sequence length="55" mass="6058">AAAVAVFRTKMICRHANRRCVYSSNNSAAAGDSDKLYTEKSRIFVANDANAMRYA</sequence>
<proteinExistence type="predicted"/>